<evidence type="ECO:0000313" key="3">
    <source>
        <dbReference type="Proteomes" id="UP000580043"/>
    </source>
</evidence>
<keyword evidence="3" id="KW-1185">Reference proteome</keyword>
<organism evidence="2 3">
    <name type="scientific">Zoogloea dura</name>
    <dbReference type="NCBI Taxonomy" id="2728840"/>
    <lineage>
        <taxon>Bacteria</taxon>
        <taxon>Pseudomonadati</taxon>
        <taxon>Pseudomonadota</taxon>
        <taxon>Betaproteobacteria</taxon>
        <taxon>Rhodocyclales</taxon>
        <taxon>Zoogloeaceae</taxon>
        <taxon>Zoogloea</taxon>
    </lineage>
</organism>
<dbReference type="AlphaFoldDB" id="A0A848G4S8"/>
<gene>
    <name evidence="2" type="ORF">HHL15_15910</name>
</gene>
<comment type="caution">
    <text evidence="2">The sequence shown here is derived from an EMBL/GenBank/DDBJ whole genome shotgun (WGS) entry which is preliminary data.</text>
</comment>
<evidence type="ECO:0000256" key="1">
    <source>
        <dbReference type="SAM" id="MobiDB-lite"/>
    </source>
</evidence>
<protein>
    <recommendedName>
        <fullName evidence="4">Catalase</fullName>
    </recommendedName>
</protein>
<dbReference type="Proteomes" id="UP000580043">
    <property type="component" value="Unassembled WGS sequence"/>
</dbReference>
<sequence>MAISSVSSASSASAWSAASRASGSGLSAEEQRIVDKLAQRDKEVRAHEQAHLSAAGGLATSGASYTYETGPDGRRYAVGGEVGIDVSPGRTPEDTLARAQQIQAAALAPADPSGADRQIAAQAARMAATARIELARQDSGSATVAAPAAADADSAESAASTSAAASSRADAYQRIGSMQSPAGGGIDTYA</sequence>
<feature type="compositionally biased region" description="Low complexity" evidence="1">
    <location>
        <begin position="1"/>
        <end position="28"/>
    </location>
</feature>
<proteinExistence type="predicted"/>
<dbReference type="InterPro" id="IPR021973">
    <property type="entry name" value="SprA-related"/>
</dbReference>
<reference evidence="2 3" key="1">
    <citation type="submission" date="2020-04" db="EMBL/GenBank/DDBJ databases">
        <title>Zoogloea sp. G-4-1-14 isolated from soil.</title>
        <authorList>
            <person name="Dahal R.H."/>
        </authorList>
    </citation>
    <scope>NUCLEOTIDE SEQUENCE [LARGE SCALE GENOMIC DNA]</scope>
    <source>
        <strain evidence="2 3">G-4-1-14</strain>
    </source>
</reference>
<accession>A0A848G4S8</accession>
<feature type="region of interest" description="Disordered" evidence="1">
    <location>
        <begin position="137"/>
        <end position="170"/>
    </location>
</feature>
<dbReference type="RefSeq" id="WP_169146769.1">
    <property type="nucleotide sequence ID" value="NZ_JABBGA010000013.1"/>
</dbReference>
<feature type="region of interest" description="Disordered" evidence="1">
    <location>
        <begin position="1"/>
        <end position="30"/>
    </location>
</feature>
<evidence type="ECO:0008006" key="4">
    <source>
        <dbReference type="Google" id="ProtNLM"/>
    </source>
</evidence>
<evidence type="ECO:0000313" key="2">
    <source>
        <dbReference type="EMBL" id="NML27238.1"/>
    </source>
</evidence>
<dbReference type="EMBL" id="JABBGA010000013">
    <property type="protein sequence ID" value="NML27238.1"/>
    <property type="molecule type" value="Genomic_DNA"/>
</dbReference>
<dbReference type="Pfam" id="PF12118">
    <property type="entry name" value="SprA-related"/>
    <property type="match status" value="1"/>
</dbReference>
<name>A0A848G4S8_9RHOO</name>